<dbReference type="AlphaFoldDB" id="A0A8J3R6T1"/>
<dbReference type="EMBL" id="BOOG01000020">
    <property type="protein sequence ID" value="GIH70162.1"/>
    <property type="molecule type" value="Genomic_DNA"/>
</dbReference>
<dbReference type="Proteomes" id="UP000610966">
    <property type="component" value="Unassembled WGS sequence"/>
</dbReference>
<organism evidence="2 3">
    <name type="scientific">Sphaerimonospora thailandensis</name>
    <dbReference type="NCBI Taxonomy" id="795644"/>
    <lineage>
        <taxon>Bacteria</taxon>
        <taxon>Bacillati</taxon>
        <taxon>Actinomycetota</taxon>
        <taxon>Actinomycetes</taxon>
        <taxon>Streptosporangiales</taxon>
        <taxon>Streptosporangiaceae</taxon>
        <taxon>Sphaerimonospora</taxon>
    </lineage>
</organism>
<proteinExistence type="predicted"/>
<protein>
    <submittedName>
        <fullName evidence="2">Uncharacterized protein</fullName>
    </submittedName>
</protein>
<name>A0A8J3R6T1_9ACTN</name>
<keyword evidence="3" id="KW-1185">Reference proteome</keyword>
<reference evidence="2" key="1">
    <citation type="submission" date="2021-01" db="EMBL/GenBank/DDBJ databases">
        <title>Whole genome shotgun sequence of Sphaerimonospora thailandensis NBRC 107569.</title>
        <authorList>
            <person name="Komaki H."/>
            <person name="Tamura T."/>
        </authorList>
    </citation>
    <scope>NUCLEOTIDE SEQUENCE</scope>
    <source>
        <strain evidence="2">NBRC 107569</strain>
    </source>
</reference>
<feature type="region of interest" description="Disordered" evidence="1">
    <location>
        <begin position="58"/>
        <end position="85"/>
    </location>
</feature>
<feature type="compositionally biased region" description="Gly residues" evidence="1">
    <location>
        <begin position="73"/>
        <end position="85"/>
    </location>
</feature>
<evidence type="ECO:0000313" key="2">
    <source>
        <dbReference type="EMBL" id="GIH70162.1"/>
    </source>
</evidence>
<evidence type="ECO:0000313" key="3">
    <source>
        <dbReference type="Proteomes" id="UP000610966"/>
    </source>
</evidence>
<feature type="region of interest" description="Disordered" evidence="1">
    <location>
        <begin position="1"/>
        <end position="23"/>
    </location>
</feature>
<accession>A0A8J3R6T1</accession>
<gene>
    <name evidence="2" type="ORF">Mth01_24150</name>
</gene>
<sequence>MNDRTVGVKGEPPGSERGISGHAGARCGSLWSGGMLPPAIMPGLGVPGMVSCDEGGVAGKPENAPRNCSPEGSVGGSCIGRPDGG</sequence>
<evidence type="ECO:0000256" key="1">
    <source>
        <dbReference type="SAM" id="MobiDB-lite"/>
    </source>
</evidence>
<comment type="caution">
    <text evidence="2">The sequence shown here is derived from an EMBL/GenBank/DDBJ whole genome shotgun (WGS) entry which is preliminary data.</text>
</comment>